<accession>K6YFL6</accession>
<sequence length="116" mass="13488">MAEIVILVTTLRSSFAQYLLSDIQNKLTQIMTDISMKMEQTQLDDVRYSLAPYTGQMREFQRDYIMQITDSSENLENFHAKYCIKREINPYVNGSNLELVCHTIRNSTLLEIKNAS</sequence>
<name>K6YFL6_9ALTE</name>
<dbReference type="AlphaFoldDB" id="K6YFL6"/>
<gene>
    <name evidence="1" type="ORF">GLIP_2792</name>
</gene>
<keyword evidence="2" id="KW-1185">Reference proteome</keyword>
<dbReference type="EMBL" id="BAEN01000055">
    <property type="protein sequence ID" value="GAC15413.1"/>
    <property type="molecule type" value="Genomic_DNA"/>
</dbReference>
<dbReference type="Proteomes" id="UP000006334">
    <property type="component" value="Unassembled WGS sequence"/>
</dbReference>
<evidence type="ECO:0000313" key="2">
    <source>
        <dbReference type="Proteomes" id="UP000006334"/>
    </source>
</evidence>
<comment type="caution">
    <text evidence="1">The sequence shown here is derived from an EMBL/GenBank/DDBJ whole genome shotgun (WGS) entry which is preliminary data.</text>
</comment>
<protein>
    <submittedName>
        <fullName evidence="1">Uncharacterized protein</fullName>
    </submittedName>
</protein>
<reference evidence="1 2" key="1">
    <citation type="journal article" date="2017" name="Antonie Van Leeuwenhoek">
        <title>Rhizobium rhizosphaerae sp. nov., a novel species isolated from rice rhizosphere.</title>
        <authorList>
            <person name="Zhao J.J."/>
            <person name="Zhang J."/>
            <person name="Zhang R.J."/>
            <person name="Zhang C.W."/>
            <person name="Yin H.Q."/>
            <person name="Zhang X.X."/>
        </authorList>
    </citation>
    <scope>NUCLEOTIDE SEQUENCE [LARGE SCALE GENOMIC DNA]</scope>
    <source>
        <strain evidence="1 2">E3</strain>
    </source>
</reference>
<evidence type="ECO:0000313" key="1">
    <source>
        <dbReference type="EMBL" id="GAC15413.1"/>
    </source>
</evidence>
<organism evidence="1 2">
    <name type="scientific">Aliiglaciecola lipolytica E3</name>
    <dbReference type="NCBI Taxonomy" id="1127673"/>
    <lineage>
        <taxon>Bacteria</taxon>
        <taxon>Pseudomonadati</taxon>
        <taxon>Pseudomonadota</taxon>
        <taxon>Gammaproteobacteria</taxon>
        <taxon>Alteromonadales</taxon>
        <taxon>Alteromonadaceae</taxon>
        <taxon>Aliiglaciecola</taxon>
    </lineage>
</organism>
<proteinExistence type="predicted"/>